<sequence length="102" mass="12044">MVTSHVQWGSKVWAPQLKICINVHKEAKERWKNLQKASNYRLDILIICQQKLDFISIIYTFKITENKKMASAKVWAPCRIYSMHCPLYQAETCQCHRLFSVI</sequence>
<dbReference type="Proteomes" id="UP001162483">
    <property type="component" value="Unassembled WGS sequence"/>
</dbReference>
<evidence type="ECO:0000313" key="1">
    <source>
        <dbReference type="EMBL" id="CAI9547784.1"/>
    </source>
</evidence>
<reference evidence="1" key="1">
    <citation type="submission" date="2023-05" db="EMBL/GenBank/DDBJ databases">
        <authorList>
            <person name="Stuckert A."/>
        </authorList>
    </citation>
    <scope>NUCLEOTIDE SEQUENCE</scope>
</reference>
<comment type="caution">
    <text evidence="1">The sequence shown here is derived from an EMBL/GenBank/DDBJ whole genome shotgun (WGS) entry which is preliminary data.</text>
</comment>
<protein>
    <submittedName>
        <fullName evidence="1">Uncharacterized protein</fullName>
    </submittedName>
</protein>
<accession>A0ABN9BJE1</accession>
<evidence type="ECO:0000313" key="2">
    <source>
        <dbReference type="Proteomes" id="UP001162483"/>
    </source>
</evidence>
<gene>
    <name evidence="1" type="ORF">SPARVUS_LOCUS3052124</name>
</gene>
<dbReference type="EMBL" id="CATNWA010004409">
    <property type="protein sequence ID" value="CAI9547784.1"/>
    <property type="molecule type" value="Genomic_DNA"/>
</dbReference>
<feature type="non-terminal residue" evidence="1">
    <location>
        <position position="102"/>
    </location>
</feature>
<proteinExistence type="predicted"/>
<name>A0ABN9BJE1_9NEOB</name>
<organism evidence="1 2">
    <name type="scientific">Staurois parvus</name>
    <dbReference type="NCBI Taxonomy" id="386267"/>
    <lineage>
        <taxon>Eukaryota</taxon>
        <taxon>Metazoa</taxon>
        <taxon>Chordata</taxon>
        <taxon>Craniata</taxon>
        <taxon>Vertebrata</taxon>
        <taxon>Euteleostomi</taxon>
        <taxon>Amphibia</taxon>
        <taxon>Batrachia</taxon>
        <taxon>Anura</taxon>
        <taxon>Neobatrachia</taxon>
        <taxon>Ranoidea</taxon>
        <taxon>Ranidae</taxon>
        <taxon>Staurois</taxon>
    </lineage>
</organism>
<keyword evidence="2" id="KW-1185">Reference proteome</keyword>